<gene>
    <name evidence="2" type="primary">AlNc14C661G12352</name>
    <name evidence="2" type="ORF">ALNC14_138800</name>
</gene>
<protein>
    <submittedName>
        <fullName evidence="2">AlNc14C661G12352 protein</fullName>
    </submittedName>
</protein>
<proteinExistence type="predicted"/>
<name>F0X1N8_9STRA</name>
<evidence type="ECO:0000313" key="2">
    <source>
        <dbReference type="EMBL" id="CCA27736.1"/>
    </source>
</evidence>
<keyword evidence="1" id="KW-0472">Membrane</keyword>
<evidence type="ECO:0000256" key="1">
    <source>
        <dbReference type="SAM" id="Phobius"/>
    </source>
</evidence>
<sequence>MGSYIAIVNDTSYEWRCKVALDDKSMKISSLIFSLIVSVAGIFITLAAFAPHLFNIKAVTAASATASAGAAAGTSMIAGMNINGLLSDLQLIEIGGNALTTKTSIAGYTIGLVRTVQEVLGKNDFITIPSNQTHQWEKMAPFAWRQCLCVRAYTSNTTIVRIESVLMRPIFGGRPGKRVRSYTIQNWIKKHGEPQIEDVNAVLQIEKIHRKNDTRLYESLVVPTNGTRNGSSANESDDVYVRVTTSKVPASVVHVEPQVLHQAEANLTRSNQGLGNMQ</sequence>
<organism evidence="2">
    <name type="scientific">Albugo laibachii Nc14</name>
    <dbReference type="NCBI Taxonomy" id="890382"/>
    <lineage>
        <taxon>Eukaryota</taxon>
        <taxon>Sar</taxon>
        <taxon>Stramenopiles</taxon>
        <taxon>Oomycota</taxon>
        <taxon>Peronosporomycetes</taxon>
        <taxon>Albuginales</taxon>
        <taxon>Albuginaceae</taxon>
        <taxon>Albugo</taxon>
    </lineage>
</organism>
<keyword evidence="1" id="KW-1133">Transmembrane helix</keyword>
<feature type="transmembrane region" description="Helical" evidence="1">
    <location>
        <begin position="31"/>
        <end position="54"/>
    </location>
</feature>
<keyword evidence="1" id="KW-0812">Transmembrane</keyword>
<reference evidence="2" key="2">
    <citation type="submission" date="2011-02" db="EMBL/GenBank/DDBJ databases">
        <authorList>
            <person name="MacLean D."/>
        </authorList>
    </citation>
    <scope>NUCLEOTIDE SEQUENCE</scope>
</reference>
<dbReference type="AlphaFoldDB" id="F0X1N8"/>
<accession>F0X1N8</accession>
<dbReference type="HOGENOM" id="CLU_080598_0_0_1"/>
<dbReference type="EMBL" id="FR824655">
    <property type="protein sequence ID" value="CCA27736.1"/>
    <property type="molecule type" value="Genomic_DNA"/>
</dbReference>
<reference evidence="2" key="1">
    <citation type="journal article" date="2011" name="PLoS Biol.">
        <title>Gene gain and loss during evolution of obligate parasitism in the white rust pathogen of Arabidopsis thaliana.</title>
        <authorList>
            <person name="Kemen E."/>
            <person name="Gardiner A."/>
            <person name="Schultz-Larsen T."/>
            <person name="Kemen A.C."/>
            <person name="Balmuth A.L."/>
            <person name="Robert-Seilaniantz A."/>
            <person name="Bailey K."/>
            <person name="Holub E."/>
            <person name="Studholme D.J."/>
            <person name="Maclean D."/>
            <person name="Jones J.D."/>
        </authorList>
    </citation>
    <scope>NUCLEOTIDE SEQUENCE</scope>
</reference>